<dbReference type="Gene3D" id="1.25.40.10">
    <property type="entry name" value="Tetratricopeptide repeat domain"/>
    <property type="match status" value="7"/>
</dbReference>
<evidence type="ECO:0000256" key="1">
    <source>
        <dbReference type="PROSITE-ProRule" id="PRU00339"/>
    </source>
</evidence>
<keyword evidence="1" id="KW-0802">TPR repeat</keyword>
<dbReference type="InterPro" id="IPR011990">
    <property type="entry name" value="TPR-like_helical_dom_sf"/>
</dbReference>
<dbReference type="InterPro" id="IPR019734">
    <property type="entry name" value="TPR_rpt"/>
</dbReference>
<dbReference type="PANTHER" id="PTHR12558">
    <property type="entry name" value="CELL DIVISION CYCLE 16,23,27"/>
    <property type="match status" value="1"/>
</dbReference>
<feature type="repeat" description="TPR" evidence="1">
    <location>
        <begin position="203"/>
        <end position="236"/>
    </location>
</feature>
<evidence type="ECO:0000256" key="2">
    <source>
        <dbReference type="SAM" id="SignalP"/>
    </source>
</evidence>
<evidence type="ECO:0000313" key="4">
    <source>
        <dbReference type="Proteomes" id="UP000241238"/>
    </source>
</evidence>
<name>A0ABN5JD53_FUSVA</name>
<keyword evidence="4" id="KW-1185">Reference proteome</keyword>
<feature type="signal peptide" evidence="2">
    <location>
        <begin position="1"/>
        <end position="19"/>
    </location>
</feature>
<dbReference type="PROSITE" id="PS50005">
    <property type="entry name" value="TPR"/>
    <property type="match status" value="3"/>
</dbReference>
<dbReference type="Proteomes" id="UP000241238">
    <property type="component" value="Chromosome"/>
</dbReference>
<evidence type="ECO:0000313" key="3">
    <source>
        <dbReference type="EMBL" id="AVQ29976.1"/>
    </source>
</evidence>
<dbReference type="EMBL" id="CP028103">
    <property type="protein sequence ID" value="AVQ29976.1"/>
    <property type="molecule type" value="Genomic_DNA"/>
</dbReference>
<keyword evidence="2" id="KW-0732">Signal</keyword>
<dbReference type="GeneID" id="77466663"/>
<feature type="repeat" description="TPR" evidence="1">
    <location>
        <begin position="131"/>
        <end position="164"/>
    </location>
</feature>
<organism evidence="3 4">
    <name type="scientific">Fusobacterium varium ATCC 27725</name>
    <dbReference type="NCBI Taxonomy" id="469618"/>
    <lineage>
        <taxon>Bacteria</taxon>
        <taxon>Fusobacteriati</taxon>
        <taxon>Fusobacteriota</taxon>
        <taxon>Fusobacteriia</taxon>
        <taxon>Fusobacteriales</taxon>
        <taxon>Fusobacteriaceae</taxon>
        <taxon>Fusobacterium</taxon>
    </lineage>
</organism>
<accession>A0ABN5JD53</accession>
<dbReference type="Pfam" id="PF13181">
    <property type="entry name" value="TPR_8"/>
    <property type="match status" value="3"/>
</dbReference>
<dbReference type="PANTHER" id="PTHR12558:SF13">
    <property type="entry name" value="CELL DIVISION CYCLE PROTEIN 27 HOMOLOG"/>
    <property type="match status" value="1"/>
</dbReference>
<reference evidence="4" key="1">
    <citation type="journal article" date="2018" name="MSphere">
        <title>Fusobacterium Genomics Using MinION and Illumina Sequencing Enables Genome Completion and Correction.</title>
        <authorList>
            <person name="Todd S.M."/>
            <person name="Settlage R.E."/>
            <person name="Lahmers K.K."/>
            <person name="Slade D.J."/>
        </authorList>
    </citation>
    <scope>NUCLEOTIDE SEQUENCE [LARGE SCALE GENOMIC DNA]</scope>
    <source>
        <strain evidence="4">ATCC 27725</strain>
    </source>
</reference>
<dbReference type="SMART" id="SM00028">
    <property type="entry name" value="TPR"/>
    <property type="match status" value="10"/>
</dbReference>
<feature type="chain" id="PRO_5045236412" evidence="2">
    <location>
        <begin position="20"/>
        <end position="950"/>
    </location>
</feature>
<proteinExistence type="predicted"/>
<gene>
    <name evidence="3" type="ORF">C4N18_01570</name>
</gene>
<protein>
    <submittedName>
        <fullName evidence="3">Tetratricopeptide repeat protein</fullName>
    </submittedName>
</protein>
<sequence length="950" mass="112233">MKKIHLILALLLSTNIILAASEREDIAFLDELYKQKKFSMAITESVSFLKRYPDSRYTRNIQDRIAKTYFLQEDYNNAIKYFKIILMNNDVKAKEKDEINFYLMKSYTALEDTKNSDFYMEALDKNGDFYERALYDSGMTYLAKENYSKAEEMFQRVIQMNKKYYSEAILSMAMSSYNKADYKKTLLFLNEYSNGKDKNKNQSLLYYLYGSTYYKLNSTEDAIVYFQKVANKDKISSYGKKSILSLIEIYSNRGDVNSMQRYLTMLENTKEYGEAMRMIGDLYATRGEYEKAVGYYSKTNTPNDPKLMYGYGFSLYKLNRLKEAQKYFEGLRNTTYYNQSLYYIFAIDYKLKNYKKIVRNRDEVKRVVVNQQDTDNINLMIANSAYEVGEYTLSKDYYGRLYARNPNKENLYRIIVIDNKVGDIEDITRRFTEYKAKYSDDKEYKRNIYFSVGEAYYKGNKVSEAIDVYKEFLATDKDFSILNNLIVSLLSEQRYDEMLTYLNDEGTESSKENIYLKGIAFVGMGKYAEAETVFNQLEVDDASDTVLQTKVKFNKMRNYFLWGKYEDAIKYGEEYLQLENPEGKNEVMDKLAISYFRLDNFEKSREYYNKLSTVPEFEAYGRFQIADTYYAEKNFEKAKEEYKHVAEQYGDGQYGEKAYYWYLTTLINLGETDIFEKEKDAFLIKYPGSKMKDNLLILSGEVYESGNNNDKALESYKEILSTSEDKVVKESTVSKILDIHLSKNNIEEAKKYIEDITNIDTKNYYNSLIYEKQNNKEAAMKEYEKLLESSRYKDYACVNIASKLFAEKNYKKAREYYNQVNNMENSIYKDLVLFQIASIDEIEKKNEEALRGYTKGYVMYDGKYSQVSKLKAAQLNEKMGKEKDAEVLYKELYNLDKKLIYKEFVLEKMIYFALKNENKVEGKKYYLELKAINAKKAEKYVDFFKEEENK</sequence>
<dbReference type="SUPFAM" id="SSF48452">
    <property type="entry name" value="TPR-like"/>
    <property type="match status" value="5"/>
</dbReference>
<dbReference type="RefSeq" id="WP_005946728.1">
    <property type="nucleotide sequence ID" value="NZ_CP028103.1"/>
</dbReference>
<feature type="repeat" description="TPR" evidence="1">
    <location>
        <begin position="446"/>
        <end position="479"/>
    </location>
</feature>